<keyword evidence="1" id="KW-1133">Transmembrane helix</keyword>
<feature type="transmembrane region" description="Helical" evidence="1">
    <location>
        <begin position="49"/>
        <end position="75"/>
    </location>
</feature>
<dbReference type="Pfam" id="PF01970">
    <property type="entry name" value="TctA"/>
    <property type="match status" value="1"/>
</dbReference>
<comment type="caution">
    <text evidence="3">The sequence shown here is derived from an EMBL/GenBank/DDBJ whole genome shotgun (WGS) entry which is preliminary data.</text>
</comment>
<protein>
    <submittedName>
        <fullName evidence="3">Putative tricarboxylic transport membrane protein</fullName>
    </submittedName>
</protein>
<accession>A0A7W6MRU5</accession>
<feature type="transmembrane region" description="Helical" evidence="1">
    <location>
        <begin position="390"/>
        <end position="410"/>
    </location>
</feature>
<evidence type="ECO:0000313" key="4">
    <source>
        <dbReference type="Proteomes" id="UP000588647"/>
    </source>
</evidence>
<dbReference type="PANTHER" id="PTHR35342">
    <property type="entry name" value="TRICARBOXYLIC TRANSPORT PROTEIN"/>
    <property type="match status" value="1"/>
</dbReference>
<feature type="domain" description="DUF112" evidence="2">
    <location>
        <begin position="22"/>
        <end position="442"/>
    </location>
</feature>
<feature type="transmembrane region" description="Helical" evidence="1">
    <location>
        <begin position="262"/>
        <end position="285"/>
    </location>
</feature>
<feature type="transmembrane region" description="Helical" evidence="1">
    <location>
        <begin position="417"/>
        <end position="447"/>
    </location>
</feature>
<feature type="transmembrane region" description="Helical" evidence="1">
    <location>
        <begin position="359"/>
        <end position="384"/>
    </location>
</feature>
<sequence>MDMDILGGLASGFAVALTPTNLALAFLGCFVGTIIGALPGIGPVNGVAILIPLAFSFQLDPASALILLSCVYYGCMYGGRISSIMLNIPGDEPAIMTTLDGYPMARQGKATEALAISAVASFVGATLATVGLTLFSPLLARAAIHFGPSDYFALYVMAFATIGGVTGANPCKTLLAAFLGLMLATVGLDPASGTARYTFGSFNLYDGFDPIVAIVGLFAISEVLIFLETSHKSSQGMPPLGRMFAGLKDVRRSFGAMLRGSGLGFVAGILPGAGASLGAFLAYVFERRLSNRNGTFGKGDPRGVAAPEAGNNAAAGGALIPMLTLGIPGSGTTAVMLALLISLNITPGPLLFERQPEMVWGLIASLYIANVVLLVLNLPLVGLFTRMLSLPAYVLMPFVVMVSFLGIYSISNSTFDLLVMIGFGLLGFVMRKLDISLVPLVLGLLLGADMENNLRRALSISNGDFGILFESPIALVIYAITAVALLVAFGFAYTGRRIAPPTADNEASAES</sequence>
<name>A0A7W6MRU5_9HYPH</name>
<feature type="transmembrane region" description="Helical" evidence="1">
    <location>
        <begin position="467"/>
        <end position="493"/>
    </location>
</feature>
<proteinExistence type="predicted"/>
<keyword evidence="4" id="KW-1185">Reference proteome</keyword>
<feature type="transmembrane region" description="Helical" evidence="1">
    <location>
        <begin position="331"/>
        <end position="352"/>
    </location>
</feature>
<evidence type="ECO:0000313" key="3">
    <source>
        <dbReference type="EMBL" id="MBB4005460.1"/>
    </source>
</evidence>
<gene>
    <name evidence="3" type="ORF">GGR03_004559</name>
</gene>
<dbReference type="Proteomes" id="UP000588647">
    <property type="component" value="Unassembled WGS sequence"/>
</dbReference>
<dbReference type="InterPro" id="IPR002823">
    <property type="entry name" value="DUF112_TM"/>
</dbReference>
<keyword evidence="1" id="KW-0472">Membrane</keyword>
<evidence type="ECO:0000256" key="1">
    <source>
        <dbReference type="SAM" id="Phobius"/>
    </source>
</evidence>
<dbReference type="AlphaFoldDB" id="A0A7W6MRU5"/>
<feature type="transmembrane region" description="Helical" evidence="1">
    <location>
        <begin position="151"/>
        <end position="168"/>
    </location>
</feature>
<feature type="transmembrane region" description="Helical" evidence="1">
    <location>
        <begin position="175"/>
        <end position="195"/>
    </location>
</feature>
<dbReference type="PANTHER" id="PTHR35342:SF5">
    <property type="entry name" value="TRICARBOXYLIC TRANSPORT PROTEIN"/>
    <property type="match status" value="1"/>
</dbReference>
<dbReference type="EMBL" id="JACIEM010000006">
    <property type="protein sequence ID" value="MBB4005460.1"/>
    <property type="molecule type" value="Genomic_DNA"/>
</dbReference>
<feature type="transmembrane region" description="Helical" evidence="1">
    <location>
        <begin position="113"/>
        <end position="139"/>
    </location>
</feature>
<organism evidence="3 4">
    <name type="scientific">Aurantimonas endophytica</name>
    <dbReference type="NCBI Taxonomy" id="1522175"/>
    <lineage>
        <taxon>Bacteria</taxon>
        <taxon>Pseudomonadati</taxon>
        <taxon>Pseudomonadota</taxon>
        <taxon>Alphaproteobacteria</taxon>
        <taxon>Hyphomicrobiales</taxon>
        <taxon>Aurantimonadaceae</taxon>
        <taxon>Aurantimonas</taxon>
    </lineage>
</organism>
<feature type="transmembrane region" description="Helical" evidence="1">
    <location>
        <begin position="207"/>
        <end position="227"/>
    </location>
</feature>
<reference evidence="3 4" key="1">
    <citation type="submission" date="2020-08" db="EMBL/GenBank/DDBJ databases">
        <title>Genomic Encyclopedia of Type Strains, Phase IV (KMG-IV): sequencing the most valuable type-strain genomes for metagenomic binning, comparative biology and taxonomic classification.</title>
        <authorList>
            <person name="Goeker M."/>
        </authorList>
    </citation>
    <scope>NUCLEOTIDE SEQUENCE [LARGE SCALE GENOMIC DNA]</scope>
    <source>
        <strain evidence="3 4">DSM 103570</strain>
    </source>
</reference>
<keyword evidence="1" id="KW-0812">Transmembrane</keyword>
<evidence type="ECO:0000259" key="2">
    <source>
        <dbReference type="Pfam" id="PF01970"/>
    </source>
</evidence>